<dbReference type="PROSITE" id="PS50893">
    <property type="entry name" value="ABC_TRANSPORTER_2"/>
    <property type="match status" value="1"/>
</dbReference>
<dbReference type="AlphaFoldDB" id="A0A9W6M7M9"/>
<dbReference type="RefSeq" id="WP_271171458.1">
    <property type="nucleotide sequence ID" value="NZ_BAAAUM010000001.1"/>
</dbReference>
<dbReference type="InterPro" id="IPR027417">
    <property type="entry name" value="P-loop_NTPase"/>
</dbReference>
<dbReference type="NCBIfam" id="NF010068">
    <property type="entry name" value="PRK13548.1"/>
    <property type="match status" value="1"/>
</dbReference>
<dbReference type="InterPro" id="IPR017871">
    <property type="entry name" value="ABC_transporter-like_CS"/>
</dbReference>
<evidence type="ECO:0000256" key="1">
    <source>
        <dbReference type="ARBA" id="ARBA00022448"/>
    </source>
</evidence>
<dbReference type="InterPro" id="IPR003593">
    <property type="entry name" value="AAA+_ATPase"/>
</dbReference>
<dbReference type="Pfam" id="PF00005">
    <property type="entry name" value="ABC_tran"/>
    <property type="match status" value="1"/>
</dbReference>
<keyword evidence="2" id="KW-0547">Nucleotide-binding</keyword>
<dbReference type="PANTHER" id="PTHR42794:SF1">
    <property type="entry name" value="HEMIN IMPORT ATP-BINDING PROTEIN HMUV"/>
    <property type="match status" value="1"/>
</dbReference>
<dbReference type="PROSITE" id="PS00211">
    <property type="entry name" value="ABC_TRANSPORTER_1"/>
    <property type="match status" value="1"/>
</dbReference>
<dbReference type="SMART" id="SM00382">
    <property type="entry name" value="AAA"/>
    <property type="match status" value="1"/>
</dbReference>
<evidence type="ECO:0000259" key="5">
    <source>
        <dbReference type="PROSITE" id="PS50893"/>
    </source>
</evidence>
<dbReference type="GO" id="GO:0005524">
    <property type="term" value="F:ATP binding"/>
    <property type="evidence" value="ECO:0007669"/>
    <property type="project" value="UniProtKB-KW"/>
</dbReference>
<keyword evidence="4" id="KW-1278">Translocase</keyword>
<dbReference type="InterPro" id="IPR003439">
    <property type="entry name" value="ABC_transporter-like_ATP-bd"/>
</dbReference>
<evidence type="ECO:0000256" key="2">
    <source>
        <dbReference type="ARBA" id="ARBA00022741"/>
    </source>
</evidence>
<organism evidence="6 7">
    <name type="scientific">Microbacterium keratanolyticum</name>
    <dbReference type="NCBI Taxonomy" id="67574"/>
    <lineage>
        <taxon>Bacteria</taxon>
        <taxon>Bacillati</taxon>
        <taxon>Actinomycetota</taxon>
        <taxon>Actinomycetes</taxon>
        <taxon>Micrococcales</taxon>
        <taxon>Microbacteriaceae</taxon>
        <taxon>Microbacterium</taxon>
    </lineage>
</organism>
<keyword evidence="1" id="KW-0813">Transport</keyword>
<dbReference type="CDD" id="cd03214">
    <property type="entry name" value="ABC_Iron-Siderophores_B12_Hemin"/>
    <property type="match status" value="1"/>
</dbReference>
<keyword evidence="7" id="KW-1185">Reference proteome</keyword>
<dbReference type="Proteomes" id="UP001142325">
    <property type="component" value="Unassembled WGS sequence"/>
</dbReference>
<evidence type="ECO:0000256" key="3">
    <source>
        <dbReference type="ARBA" id="ARBA00022840"/>
    </source>
</evidence>
<dbReference type="PANTHER" id="PTHR42794">
    <property type="entry name" value="HEMIN IMPORT ATP-BINDING PROTEIN HMUV"/>
    <property type="match status" value="1"/>
</dbReference>
<reference evidence="6" key="2">
    <citation type="submission" date="2023-01" db="EMBL/GenBank/DDBJ databases">
        <authorList>
            <person name="Sun Q."/>
            <person name="Evtushenko L."/>
        </authorList>
    </citation>
    <scope>NUCLEOTIDE SEQUENCE</scope>
    <source>
        <strain evidence="6">VKM Ac-1958</strain>
    </source>
</reference>
<dbReference type="SUPFAM" id="SSF52540">
    <property type="entry name" value="P-loop containing nucleoside triphosphate hydrolases"/>
    <property type="match status" value="1"/>
</dbReference>
<protein>
    <submittedName>
        <fullName evidence="6">Hemin import ATP-binding protein HmuV</fullName>
    </submittedName>
</protein>
<accession>A0A9W6M7M9</accession>
<comment type="caution">
    <text evidence="6">The sequence shown here is derived from an EMBL/GenBank/DDBJ whole genome shotgun (WGS) entry which is preliminary data.</text>
</comment>
<dbReference type="Gene3D" id="3.40.50.300">
    <property type="entry name" value="P-loop containing nucleotide triphosphate hydrolases"/>
    <property type="match status" value="1"/>
</dbReference>
<proteinExistence type="predicted"/>
<evidence type="ECO:0000313" key="7">
    <source>
        <dbReference type="Proteomes" id="UP001142325"/>
    </source>
</evidence>
<dbReference type="GO" id="GO:0016887">
    <property type="term" value="F:ATP hydrolysis activity"/>
    <property type="evidence" value="ECO:0007669"/>
    <property type="project" value="InterPro"/>
</dbReference>
<feature type="domain" description="ABC transporter" evidence="5">
    <location>
        <begin position="5"/>
        <end position="236"/>
    </location>
</feature>
<dbReference type="FunFam" id="3.40.50.300:FF:000134">
    <property type="entry name" value="Iron-enterobactin ABC transporter ATP-binding protein"/>
    <property type="match status" value="1"/>
</dbReference>
<evidence type="ECO:0000256" key="4">
    <source>
        <dbReference type="ARBA" id="ARBA00022967"/>
    </source>
</evidence>
<name>A0A9W6M7M9_9MICO</name>
<reference evidence="6" key="1">
    <citation type="journal article" date="2014" name="Int. J. Syst. Evol. Microbiol.">
        <title>Complete genome sequence of Corynebacterium casei LMG S-19264T (=DSM 44701T), isolated from a smear-ripened cheese.</title>
        <authorList>
            <consortium name="US DOE Joint Genome Institute (JGI-PGF)"/>
            <person name="Walter F."/>
            <person name="Albersmeier A."/>
            <person name="Kalinowski J."/>
            <person name="Ruckert C."/>
        </authorList>
    </citation>
    <scope>NUCLEOTIDE SEQUENCE</scope>
    <source>
        <strain evidence="6">VKM Ac-1958</strain>
    </source>
</reference>
<evidence type="ECO:0000313" key="6">
    <source>
        <dbReference type="EMBL" id="GLK00623.1"/>
    </source>
</evidence>
<sequence length="254" mass="26989">MTVAYSVEEVSYRLGGSHLLADVSLRIAYGRVLALVGPNGAGKSTLLGALSGDIAPTAGRVLLDGEDVAQLRARDLARRRSVLLQSNRVSFAYSVAQVVEMGAAPWQGADRDDDEIIAEAMRRADVGHLADRAYGSLSGGEQARVSFARVLVQDTPVVMLDEPTAALDLRHQEELLRSARDLADQGRAVIVVLHDLSLAAAFADEIAMLESGRSVAHGSPAAVLTQERIEAVYGAPVAVITDPINGHPLVIPRR</sequence>
<gene>
    <name evidence="6" type="primary">hmuV</name>
    <name evidence="6" type="ORF">GCM10017596_03380</name>
</gene>
<keyword evidence="3 6" id="KW-0067">ATP-binding</keyword>
<dbReference type="EMBL" id="BSET01000001">
    <property type="protein sequence ID" value="GLK00623.1"/>
    <property type="molecule type" value="Genomic_DNA"/>
</dbReference>